<proteinExistence type="predicted"/>
<sequence length="125" mass="14048">MKRLQQALLRLSGGGAARKPLKGLHDAGHFSWRHFRKVIGDQGTSLLMTQRSALPRTFTPHVAVNRKEDEILLSASRGTLAPLSCSLSSHQRLQVARWSSLTLTHWRRRAWVQNCSIKMIHGTSS</sequence>
<protein>
    <submittedName>
        <fullName evidence="1">Uncharacterized protein</fullName>
    </submittedName>
</protein>
<dbReference type="Proteomes" id="UP000324222">
    <property type="component" value="Unassembled WGS sequence"/>
</dbReference>
<name>A0A5B7J3U8_PORTR</name>
<keyword evidence="2" id="KW-1185">Reference proteome</keyword>
<evidence type="ECO:0000313" key="1">
    <source>
        <dbReference type="EMBL" id="MPC88646.1"/>
    </source>
</evidence>
<dbReference type="EMBL" id="VSRR010078451">
    <property type="protein sequence ID" value="MPC88646.1"/>
    <property type="molecule type" value="Genomic_DNA"/>
</dbReference>
<accession>A0A5B7J3U8</accession>
<comment type="caution">
    <text evidence="1">The sequence shown here is derived from an EMBL/GenBank/DDBJ whole genome shotgun (WGS) entry which is preliminary data.</text>
</comment>
<dbReference type="AlphaFoldDB" id="A0A5B7J3U8"/>
<evidence type="ECO:0000313" key="2">
    <source>
        <dbReference type="Proteomes" id="UP000324222"/>
    </source>
</evidence>
<gene>
    <name evidence="1" type="ORF">E2C01_083562</name>
</gene>
<reference evidence="1 2" key="1">
    <citation type="submission" date="2019-05" db="EMBL/GenBank/DDBJ databases">
        <title>Another draft genome of Portunus trituberculatus and its Hox gene families provides insights of decapod evolution.</title>
        <authorList>
            <person name="Jeong J.-H."/>
            <person name="Song I."/>
            <person name="Kim S."/>
            <person name="Choi T."/>
            <person name="Kim D."/>
            <person name="Ryu S."/>
            <person name="Kim W."/>
        </authorList>
    </citation>
    <scope>NUCLEOTIDE SEQUENCE [LARGE SCALE GENOMIC DNA]</scope>
    <source>
        <tissue evidence="1">Muscle</tissue>
    </source>
</reference>
<organism evidence="1 2">
    <name type="scientific">Portunus trituberculatus</name>
    <name type="common">Swimming crab</name>
    <name type="synonym">Neptunus trituberculatus</name>
    <dbReference type="NCBI Taxonomy" id="210409"/>
    <lineage>
        <taxon>Eukaryota</taxon>
        <taxon>Metazoa</taxon>
        <taxon>Ecdysozoa</taxon>
        <taxon>Arthropoda</taxon>
        <taxon>Crustacea</taxon>
        <taxon>Multicrustacea</taxon>
        <taxon>Malacostraca</taxon>
        <taxon>Eumalacostraca</taxon>
        <taxon>Eucarida</taxon>
        <taxon>Decapoda</taxon>
        <taxon>Pleocyemata</taxon>
        <taxon>Brachyura</taxon>
        <taxon>Eubrachyura</taxon>
        <taxon>Portunoidea</taxon>
        <taxon>Portunidae</taxon>
        <taxon>Portuninae</taxon>
        <taxon>Portunus</taxon>
    </lineage>
</organism>